<organism evidence="8 9">
    <name type="scientific">Musa troglodytarum</name>
    <name type="common">fe'i banana</name>
    <dbReference type="NCBI Taxonomy" id="320322"/>
    <lineage>
        <taxon>Eukaryota</taxon>
        <taxon>Viridiplantae</taxon>
        <taxon>Streptophyta</taxon>
        <taxon>Embryophyta</taxon>
        <taxon>Tracheophyta</taxon>
        <taxon>Spermatophyta</taxon>
        <taxon>Magnoliopsida</taxon>
        <taxon>Liliopsida</taxon>
        <taxon>Zingiberales</taxon>
        <taxon>Musaceae</taxon>
        <taxon>Musa</taxon>
    </lineage>
</organism>
<dbReference type="InterPro" id="IPR050905">
    <property type="entry name" value="Plant_NBS-LRR"/>
</dbReference>
<dbReference type="InterPro" id="IPR002182">
    <property type="entry name" value="NB-ARC"/>
</dbReference>
<name>A0A9E7H284_9LILI</name>
<dbReference type="PANTHER" id="PTHR33463:SF191">
    <property type="entry name" value="NB-ARC DOMAIN-CONTAINING PROTEIN"/>
    <property type="match status" value="1"/>
</dbReference>
<dbReference type="AlphaFoldDB" id="A0A9E7H284"/>
<reference evidence="8" key="1">
    <citation type="submission" date="2022-05" db="EMBL/GenBank/DDBJ databases">
        <title>The Musa troglodytarum L. genome provides insights into the mechanism of non-climacteric behaviour and enrichment of carotenoids.</title>
        <authorList>
            <person name="Wang J."/>
        </authorList>
    </citation>
    <scope>NUCLEOTIDE SEQUENCE</scope>
    <source>
        <tissue evidence="8">Leaf</tissue>
    </source>
</reference>
<evidence type="ECO:0000256" key="1">
    <source>
        <dbReference type="ARBA" id="ARBA00008894"/>
    </source>
</evidence>
<dbReference type="SUPFAM" id="SSF52058">
    <property type="entry name" value="L domain-like"/>
    <property type="match status" value="1"/>
</dbReference>
<dbReference type="GO" id="GO:0006952">
    <property type="term" value="P:defense response"/>
    <property type="evidence" value="ECO:0007669"/>
    <property type="project" value="UniProtKB-KW"/>
</dbReference>
<gene>
    <name evidence="8" type="ORF">MUK42_06118</name>
</gene>
<dbReference type="GO" id="GO:0005524">
    <property type="term" value="F:ATP binding"/>
    <property type="evidence" value="ECO:0007669"/>
    <property type="project" value="UniProtKB-KW"/>
</dbReference>
<sequence length="873" mass="97507">MISIFRSFLRCFIRACRYIILCEEFLDSLAVEIYELKSKKEDVERDVVKARRGGKQPRSQVMWWLDRAGSLESRFAKISTEFERRLMLPGNLAPNVWSSYRLSSRADEMIAEVRYLKSKGSFDQVADEVFPVRFEEVPSSPTVGMDLVLEQLRRVLEDDAVGIVGIYGMGGVGKTALLSRFHNEFLADATHLDVVIFIDACRGLGVDRIQRMIGDRLGLSRKNRGSQEENAATLFRVLNKMTFVLILDGVCRSLDLRMVGVPIPRRRSKCKIVLATRNEDLCDQMGAKKKIKVEALPWDAAWKLFTETAGEEMIDSHPGIRRQAEILVRKCGGLPLALIAVARALASKRSLEEWKHAVAIMNSDPSQLPGVAEHVLRPLKLSYDLLPDDTLRSCALHFALYREGCRLHQNLLQECWIGEGILGDFEDVEEANNRAGYLLGVLSAASLIDRVDANGYTRMHPVIRATVLWIACECGKKENRWFVREREGLTDAPDAETWAGAKRLALGYNEIAVLPEAPRCPDLVSLKLKNNLGLEKIPDGFFGFMPSLAFLDLHSTSIKELPPGIGNLVGLQFLELCGTKLKSLPKELGALTKLKYLGLNWTVDLASIPDGVIRDLDQLRVLRMIVSYRSWKAGSSGDGVDMGELEALNRLRILDITVGTAAALERLAQSRRLAPATVALLIKGCRGLSSIELPSVLGKNMKRLKWLRASHSKELEDVVIGGGGGGGGLENLVLEHLLKAKIVWRGSHGQNLRGLYIYGCNGMEQLIYQKDDEEAEDGRASGGAAIVPFPNLTEIALRGLPELKRVSEERKMLVFPSLESMEVAECPKLKKLTLVAEKLREIKCPRSWWDQLEWEEEDDATKSAFQLIMKPLQ</sequence>
<evidence type="ECO:0000256" key="2">
    <source>
        <dbReference type="ARBA" id="ARBA00022737"/>
    </source>
</evidence>
<evidence type="ECO:0000259" key="7">
    <source>
        <dbReference type="Pfam" id="PF23598"/>
    </source>
</evidence>
<evidence type="ECO:0000259" key="5">
    <source>
        <dbReference type="Pfam" id="PF00931"/>
    </source>
</evidence>
<dbReference type="Gene3D" id="3.80.10.10">
    <property type="entry name" value="Ribonuclease Inhibitor"/>
    <property type="match status" value="1"/>
</dbReference>
<dbReference type="Pfam" id="PF23598">
    <property type="entry name" value="LRR_14"/>
    <property type="match status" value="1"/>
</dbReference>
<feature type="domain" description="Disease resistance protein At4g27190-like leucine-rich repeats" evidence="6">
    <location>
        <begin position="750"/>
        <end position="837"/>
    </location>
</feature>
<dbReference type="SUPFAM" id="SSF52540">
    <property type="entry name" value="P-loop containing nucleoside triphosphate hydrolases"/>
    <property type="match status" value="1"/>
</dbReference>
<keyword evidence="4" id="KW-0067">ATP-binding</keyword>
<dbReference type="OrthoDB" id="2021138at2759"/>
<dbReference type="InterPro" id="IPR055414">
    <property type="entry name" value="LRR_R13L4/SHOC2-like"/>
</dbReference>
<dbReference type="InterPro" id="IPR042197">
    <property type="entry name" value="Apaf_helical"/>
</dbReference>
<evidence type="ECO:0000259" key="6">
    <source>
        <dbReference type="Pfam" id="PF23247"/>
    </source>
</evidence>
<dbReference type="InterPro" id="IPR027417">
    <property type="entry name" value="P-loop_NTPase"/>
</dbReference>
<dbReference type="Gene3D" id="1.10.8.430">
    <property type="entry name" value="Helical domain of apoptotic protease-activating factors"/>
    <property type="match status" value="1"/>
</dbReference>
<keyword evidence="4" id="KW-0547">Nucleotide-binding</keyword>
<keyword evidence="2" id="KW-0677">Repeat</keyword>
<accession>A0A9E7H284</accession>
<evidence type="ECO:0000313" key="8">
    <source>
        <dbReference type="EMBL" id="URE26201.1"/>
    </source>
</evidence>
<dbReference type="GO" id="GO:0043531">
    <property type="term" value="F:ADP binding"/>
    <property type="evidence" value="ECO:0007669"/>
    <property type="project" value="InterPro"/>
</dbReference>
<dbReference type="PANTHER" id="PTHR33463">
    <property type="entry name" value="NB-ARC DOMAIN-CONTAINING PROTEIN-RELATED"/>
    <property type="match status" value="1"/>
</dbReference>
<comment type="similarity">
    <text evidence="1">Belongs to the disease resistance NB-LRR family.</text>
</comment>
<evidence type="ECO:0000313" key="9">
    <source>
        <dbReference type="Proteomes" id="UP001055439"/>
    </source>
</evidence>
<protein>
    <submittedName>
        <fullName evidence="8">Disease resistance protein</fullName>
    </submittedName>
</protein>
<dbReference type="FunFam" id="1.10.8.430:FF:000003">
    <property type="entry name" value="Probable disease resistance protein At5g66910"/>
    <property type="match status" value="1"/>
</dbReference>
<dbReference type="Proteomes" id="UP001055439">
    <property type="component" value="Chromosome 8"/>
</dbReference>
<dbReference type="EMBL" id="CP097510">
    <property type="protein sequence ID" value="URE26201.1"/>
    <property type="molecule type" value="Genomic_DNA"/>
</dbReference>
<dbReference type="FunFam" id="3.40.50.300:FF:001091">
    <property type="entry name" value="Probable disease resistance protein At1g61300"/>
    <property type="match status" value="1"/>
</dbReference>
<keyword evidence="3" id="KW-0611">Plant defense</keyword>
<dbReference type="Pfam" id="PF23247">
    <property type="entry name" value="LRR_RPS2"/>
    <property type="match status" value="1"/>
</dbReference>
<evidence type="ECO:0000256" key="3">
    <source>
        <dbReference type="ARBA" id="ARBA00022821"/>
    </source>
</evidence>
<evidence type="ECO:0000256" key="4">
    <source>
        <dbReference type="ARBA" id="ARBA00022840"/>
    </source>
</evidence>
<keyword evidence="9" id="KW-1185">Reference proteome</keyword>
<dbReference type="Gene3D" id="3.40.50.300">
    <property type="entry name" value="P-loop containing nucleotide triphosphate hydrolases"/>
    <property type="match status" value="1"/>
</dbReference>
<feature type="domain" description="NB-ARC" evidence="5">
    <location>
        <begin position="150"/>
        <end position="311"/>
    </location>
</feature>
<dbReference type="PRINTS" id="PR00364">
    <property type="entry name" value="DISEASERSIST"/>
</dbReference>
<proteinExistence type="inferred from homology"/>
<dbReference type="Pfam" id="PF00931">
    <property type="entry name" value="NB-ARC"/>
    <property type="match status" value="1"/>
</dbReference>
<feature type="domain" description="Disease resistance R13L4/SHOC-2-like LRR" evidence="7">
    <location>
        <begin position="511"/>
        <end position="661"/>
    </location>
</feature>
<dbReference type="InterPro" id="IPR057135">
    <property type="entry name" value="At4g27190-like_LRR"/>
</dbReference>
<dbReference type="InterPro" id="IPR032675">
    <property type="entry name" value="LRR_dom_sf"/>
</dbReference>